<dbReference type="PANTHER" id="PTHR13847">
    <property type="entry name" value="SARCOSINE DEHYDROGENASE-RELATED"/>
    <property type="match status" value="1"/>
</dbReference>
<dbReference type="Gene3D" id="3.50.50.60">
    <property type="entry name" value="FAD/NAD(P)-binding domain"/>
    <property type="match status" value="1"/>
</dbReference>
<dbReference type="GO" id="GO:0005737">
    <property type="term" value="C:cytoplasm"/>
    <property type="evidence" value="ECO:0007669"/>
    <property type="project" value="TreeGrafter"/>
</dbReference>
<reference evidence="2 3" key="1">
    <citation type="submission" date="2016-04" db="EMBL/GenBank/DDBJ databases">
        <title>Draft genome of Fonsecaea erecta CBS 125763.</title>
        <authorList>
            <person name="Weiss V.A."/>
            <person name="Vicente V.A."/>
            <person name="Raittz R.T."/>
            <person name="Moreno L.F."/>
            <person name="De Souza E.M."/>
            <person name="Pedrosa F.O."/>
            <person name="Steffens M.B."/>
            <person name="Faoro H."/>
            <person name="Tadra-Sfeir M.Z."/>
            <person name="Najafzadeh M.J."/>
            <person name="Felipe M.S."/>
            <person name="Teixeira M."/>
            <person name="Sun J."/>
            <person name="Xi L."/>
            <person name="Gomes R."/>
            <person name="De Azevedo C.M."/>
            <person name="Salgado C.G."/>
            <person name="Da Silva M.B."/>
            <person name="Nascimento M.F."/>
            <person name="Queiroz-Telles F."/>
            <person name="Attili D.S."/>
            <person name="Gorbushina A."/>
        </authorList>
    </citation>
    <scope>NUCLEOTIDE SEQUENCE [LARGE SCALE GENOMIC DNA]</scope>
    <source>
        <strain evidence="2 3">CBS 125763</strain>
    </source>
</reference>
<dbReference type="GeneID" id="30011418"/>
<evidence type="ECO:0000313" key="2">
    <source>
        <dbReference type="EMBL" id="OAP58160.1"/>
    </source>
</evidence>
<dbReference type="Gene3D" id="3.30.9.10">
    <property type="entry name" value="D-Amino Acid Oxidase, subunit A, domain 2"/>
    <property type="match status" value="1"/>
</dbReference>
<comment type="caution">
    <text evidence="2">The sequence shown here is derived from an EMBL/GenBank/DDBJ whole genome shotgun (WGS) entry which is preliminary data.</text>
</comment>
<sequence>MSTSPEGIYDIGIVDPGIPVENPTQSYWLSEPGEISKLRSPWTDVADMVIIGSGITAVSLCSTLLLHQPDLRIVVVESRDLCSGATGRNGGHCKAMSPGVWFERKESLGIREAIRVMEFEHSHVDEIKATVEKYQVECDLNLLEGLDVYHDMPTLSRAICALEDMQKNTPSLAAKYTLYTDRAELSSRNLSEHVVGAIGMAAASLWPYKLVISLFERLIAKHKLLVQTNTTVTAVIDDDRETTLLCKLTEEPSERAMYCMPQTPG</sequence>
<protein>
    <recommendedName>
        <fullName evidence="1">FAD dependent oxidoreductase domain-containing protein</fullName>
    </recommendedName>
</protein>
<dbReference type="Proteomes" id="UP000078343">
    <property type="component" value="Unassembled WGS sequence"/>
</dbReference>
<dbReference type="AlphaFoldDB" id="A0A178ZEE4"/>
<dbReference type="OrthoDB" id="4160274at2759"/>
<dbReference type="Pfam" id="PF01266">
    <property type="entry name" value="DAO"/>
    <property type="match status" value="1"/>
</dbReference>
<dbReference type="InterPro" id="IPR036188">
    <property type="entry name" value="FAD/NAD-bd_sf"/>
</dbReference>
<dbReference type="InterPro" id="IPR006076">
    <property type="entry name" value="FAD-dep_OxRdtase"/>
</dbReference>
<name>A0A178ZEE4_9EURO</name>
<dbReference type="STRING" id="1367422.A0A178ZEE4"/>
<dbReference type="SUPFAM" id="SSF51905">
    <property type="entry name" value="FAD/NAD(P)-binding domain"/>
    <property type="match status" value="1"/>
</dbReference>
<gene>
    <name evidence="2" type="ORF">AYL99_07250</name>
</gene>
<evidence type="ECO:0000313" key="3">
    <source>
        <dbReference type="Proteomes" id="UP000078343"/>
    </source>
</evidence>
<organism evidence="2 3">
    <name type="scientific">Fonsecaea erecta</name>
    <dbReference type="NCBI Taxonomy" id="1367422"/>
    <lineage>
        <taxon>Eukaryota</taxon>
        <taxon>Fungi</taxon>
        <taxon>Dikarya</taxon>
        <taxon>Ascomycota</taxon>
        <taxon>Pezizomycotina</taxon>
        <taxon>Eurotiomycetes</taxon>
        <taxon>Chaetothyriomycetidae</taxon>
        <taxon>Chaetothyriales</taxon>
        <taxon>Herpotrichiellaceae</taxon>
        <taxon>Fonsecaea</taxon>
    </lineage>
</organism>
<evidence type="ECO:0000259" key="1">
    <source>
        <dbReference type="Pfam" id="PF01266"/>
    </source>
</evidence>
<proteinExistence type="predicted"/>
<feature type="domain" description="FAD dependent oxidoreductase" evidence="1">
    <location>
        <begin position="47"/>
        <end position="244"/>
    </location>
</feature>
<keyword evidence="3" id="KW-1185">Reference proteome</keyword>
<dbReference type="PANTHER" id="PTHR13847:SF260">
    <property type="entry name" value="FAD DEPENDENT OXIDOREDUCTASE DOMAIN-CONTAINING PROTEIN"/>
    <property type="match status" value="1"/>
</dbReference>
<accession>A0A178ZEE4</accession>
<dbReference type="EMBL" id="LVYI01000006">
    <property type="protein sequence ID" value="OAP58160.1"/>
    <property type="molecule type" value="Genomic_DNA"/>
</dbReference>
<dbReference type="RefSeq" id="XP_018691527.1">
    <property type="nucleotide sequence ID" value="XM_018838759.1"/>
</dbReference>